<dbReference type="OrthoDB" id="69748at2"/>
<dbReference type="EMBL" id="CP018477">
    <property type="protein sequence ID" value="ASV76847.1"/>
    <property type="molecule type" value="Genomic_DNA"/>
</dbReference>
<evidence type="ECO:0000313" key="3">
    <source>
        <dbReference type="Proteomes" id="UP000215086"/>
    </source>
</evidence>
<sequence length="91" mass="10558">MRKKYIVRLTEEERQKCQEVIRKLKATSQKVRRAQILLKVDADGPAWTDQRIAEAFGCRRQTVEKMLQHFLDQERLSDGEGGAFGRALRGL</sequence>
<keyword evidence="3" id="KW-1185">Reference proteome</keyword>
<evidence type="ECO:0000313" key="2">
    <source>
        <dbReference type="EMBL" id="ASV76851.1"/>
    </source>
</evidence>
<proteinExistence type="predicted"/>
<dbReference type="KEGG" id="ttf:THTE_4250"/>
<gene>
    <name evidence="1" type="ORF">THTE_4246</name>
    <name evidence="2" type="ORF">THTE_4250</name>
</gene>
<accession>A0A286RLM5</accession>
<dbReference type="Proteomes" id="UP000215086">
    <property type="component" value="Chromosome"/>
</dbReference>
<name>A0A286RLM5_9BACT</name>
<dbReference type="KEGG" id="ttf:THTE_4246"/>
<protein>
    <submittedName>
        <fullName evidence="2">Uncharacterized protein</fullName>
    </submittedName>
</protein>
<dbReference type="AlphaFoldDB" id="A0A286RLM5"/>
<evidence type="ECO:0000313" key="1">
    <source>
        <dbReference type="EMBL" id="ASV76847.1"/>
    </source>
</evidence>
<dbReference type="EMBL" id="CP018477">
    <property type="protein sequence ID" value="ASV76851.1"/>
    <property type="molecule type" value="Genomic_DNA"/>
</dbReference>
<organism evidence="2 3">
    <name type="scientific">Thermogutta terrifontis</name>
    <dbReference type="NCBI Taxonomy" id="1331910"/>
    <lineage>
        <taxon>Bacteria</taxon>
        <taxon>Pseudomonadati</taxon>
        <taxon>Planctomycetota</taxon>
        <taxon>Planctomycetia</taxon>
        <taxon>Pirellulales</taxon>
        <taxon>Thermoguttaceae</taxon>
        <taxon>Thermogutta</taxon>
    </lineage>
</organism>
<dbReference type="RefSeq" id="WP_095416537.1">
    <property type="nucleotide sequence ID" value="NZ_CP018477.1"/>
</dbReference>
<reference evidence="2 3" key="1">
    <citation type="journal article" name="Front. Microbiol.">
        <title>Sugar Metabolism of the First Thermophilic Planctomycete Thermogutta terrifontis: Comparative Genomic and Transcriptomic Approaches.</title>
        <authorList>
            <person name="Elcheninov A.G."/>
            <person name="Menzel P."/>
            <person name="Gudbergsdottir S.R."/>
            <person name="Slesarev A.I."/>
            <person name="Kadnikov V.V."/>
            <person name="Krogh A."/>
            <person name="Bonch-Osmolovskaya E.A."/>
            <person name="Peng X."/>
            <person name="Kublanov I.V."/>
        </authorList>
    </citation>
    <scope>NUCLEOTIDE SEQUENCE [LARGE SCALE GENOMIC DNA]</scope>
    <source>
        <strain evidence="2 3">R1</strain>
    </source>
</reference>
<dbReference type="Pfam" id="PF13384">
    <property type="entry name" value="HTH_23"/>
    <property type="match status" value="1"/>
</dbReference>